<keyword evidence="2" id="KW-1185">Reference proteome</keyword>
<dbReference type="STRING" id="542762.A0A4S4EWN8"/>
<protein>
    <submittedName>
        <fullName evidence="1">Uncharacterized protein</fullName>
    </submittedName>
</protein>
<reference evidence="1 2" key="1">
    <citation type="journal article" date="2018" name="Proc. Natl. Acad. Sci. U.S.A.">
        <title>Draft genome sequence of Camellia sinensis var. sinensis provides insights into the evolution of the tea genome and tea quality.</title>
        <authorList>
            <person name="Wei C."/>
            <person name="Yang H."/>
            <person name="Wang S."/>
            <person name="Zhao J."/>
            <person name="Liu C."/>
            <person name="Gao L."/>
            <person name="Xia E."/>
            <person name="Lu Y."/>
            <person name="Tai Y."/>
            <person name="She G."/>
            <person name="Sun J."/>
            <person name="Cao H."/>
            <person name="Tong W."/>
            <person name="Gao Q."/>
            <person name="Li Y."/>
            <person name="Deng W."/>
            <person name="Jiang X."/>
            <person name="Wang W."/>
            <person name="Chen Q."/>
            <person name="Zhang S."/>
            <person name="Li H."/>
            <person name="Wu J."/>
            <person name="Wang P."/>
            <person name="Li P."/>
            <person name="Shi C."/>
            <person name="Zheng F."/>
            <person name="Jian J."/>
            <person name="Huang B."/>
            <person name="Shan D."/>
            <person name="Shi M."/>
            <person name="Fang C."/>
            <person name="Yue Y."/>
            <person name="Li F."/>
            <person name="Li D."/>
            <person name="Wei S."/>
            <person name="Han B."/>
            <person name="Jiang C."/>
            <person name="Yin Y."/>
            <person name="Xia T."/>
            <person name="Zhang Z."/>
            <person name="Bennetzen J.L."/>
            <person name="Zhao S."/>
            <person name="Wan X."/>
        </authorList>
    </citation>
    <scope>NUCLEOTIDE SEQUENCE [LARGE SCALE GENOMIC DNA]</scope>
    <source>
        <strain evidence="2">cv. Shuchazao</strain>
        <tissue evidence="1">Leaf</tissue>
    </source>
</reference>
<dbReference type="EMBL" id="SDRB02001392">
    <property type="protein sequence ID" value="THG21419.1"/>
    <property type="molecule type" value="Genomic_DNA"/>
</dbReference>
<dbReference type="PANTHER" id="PTHR12195">
    <property type="entry name" value="CYTOPLASMIC FMR1-INTERACTING PROTEIN-RELATED"/>
    <property type="match status" value="1"/>
</dbReference>
<dbReference type="Pfam" id="PF05994">
    <property type="entry name" value="FragX_IP"/>
    <property type="match status" value="1"/>
</dbReference>
<organism evidence="1 2">
    <name type="scientific">Camellia sinensis var. sinensis</name>
    <name type="common">China tea</name>
    <dbReference type="NCBI Taxonomy" id="542762"/>
    <lineage>
        <taxon>Eukaryota</taxon>
        <taxon>Viridiplantae</taxon>
        <taxon>Streptophyta</taxon>
        <taxon>Embryophyta</taxon>
        <taxon>Tracheophyta</taxon>
        <taxon>Spermatophyta</taxon>
        <taxon>Magnoliopsida</taxon>
        <taxon>eudicotyledons</taxon>
        <taxon>Gunneridae</taxon>
        <taxon>Pentapetalae</taxon>
        <taxon>asterids</taxon>
        <taxon>Ericales</taxon>
        <taxon>Theaceae</taxon>
        <taxon>Camellia</taxon>
    </lineage>
</organism>
<proteinExistence type="predicted"/>
<dbReference type="PIRSF" id="PIRSF008153">
    <property type="entry name" value="FMR1_interacting"/>
    <property type="match status" value="1"/>
</dbReference>
<dbReference type="GO" id="GO:0031267">
    <property type="term" value="F:small GTPase binding"/>
    <property type="evidence" value="ECO:0007669"/>
    <property type="project" value="InterPro"/>
</dbReference>
<evidence type="ECO:0000313" key="1">
    <source>
        <dbReference type="EMBL" id="THG21419.1"/>
    </source>
</evidence>
<accession>A0A4S4EWN8</accession>
<dbReference type="AlphaFoldDB" id="A0A4S4EWN8"/>
<name>A0A4S4EWN8_CAMSN</name>
<comment type="caution">
    <text evidence="1">The sequence shown here is derived from an EMBL/GenBank/DDBJ whole genome shotgun (WGS) entry which is preliminary data.</text>
</comment>
<dbReference type="Proteomes" id="UP000306102">
    <property type="component" value="Unassembled WGS sequence"/>
</dbReference>
<gene>
    <name evidence="1" type="ORF">TEA_001037</name>
</gene>
<evidence type="ECO:0000313" key="2">
    <source>
        <dbReference type="Proteomes" id="UP000306102"/>
    </source>
</evidence>
<sequence>MITGLQDALPKSIGLLPFDGGVTGCLRLVKEHLNWGSKSELKAEVLRGIKEIGSVLYWMGLLDIVLREVDITHFMQTAPWLGLIPGADGQILQSQDGGDSPIVTLFKSATSAAVSNPGFSNPTAFYTISKQAEAADLLYKANMNTGSVLEYALAFTSAALDKYCTKWSAAPKTGFIDITTSKDFYRIFSGLQIEYLEGSVQVSPSNHEVLEVEAAPIMHTQKYAHSVQGWEALLEAMKKARRLNNHVFSMLKARCPLEDKQACAIKQSGAPLHRIKFENTVSAFETLPQKGS</sequence>
<dbReference type="InterPro" id="IPR008081">
    <property type="entry name" value="Cytoplasmic_FMR1-int"/>
</dbReference>
<dbReference type="GO" id="GO:0030833">
    <property type="term" value="P:regulation of actin filament polymerization"/>
    <property type="evidence" value="ECO:0007669"/>
    <property type="project" value="InterPro"/>
</dbReference>